<feature type="transmembrane region" description="Helical" evidence="11">
    <location>
        <begin position="48"/>
        <end position="71"/>
    </location>
</feature>
<evidence type="ECO:0000313" key="13">
    <source>
        <dbReference type="Proteomes" id="UP000281564"/>
    </source>
</evidence>
<comment type="caution">
    <text evidence="12">The sequence shown here is derived from an EMBL/GenBank/DDBJ whole genome shotgun (WGS) entry which is preliminary data.</text>
</comment>
<comment type="pathway">
    <text evidence="3 11">Cofactor biosynthesis; adenosylcobalamin biosynthesis.</text>
</comment>
<dbReference type="OrthoDB" id="46105at2157"/>
<dbReference type="InterPro" id="IPR004485">
    <property type="entry name" value="Cobalamin_biosynth_CobD/CbiB"/>
</dbReference>
<reference evidence="12 13" key="1">
    <citation type="submission" date="2018-06" db="EMBL/GenBank/DDBJ databases">
        <title>Halonotius sp. F13-13 a new haloarchaeeon isolated from a solar saltern from Isla Cristina, Huelva, Spain.</title>
        <authorList>
            <person name="Duran-Viseras A."/>
            <person name="Sanchez-Porro C."/>
            <person name="Ventosa A."/>
        </authorList>
    </citation>
    <scope>NUCLEOTIDE SEQUENCE [LARGE SCALE GENOMIC DNA]</scope>
    <source>
        <strain evidence="12 13">CECT 7525</strain>
    </source>
</reference>
<evidence type="ECO:0000256" key="10">
    <source>
        <dbReference type="ARBA" id="ARBA00023136"/>
    </source>
</evidence>
<keyword evidence="6 11" id="KW-1003">Cell membrane</keyword>
<sequence length="309" mass="31507">MSLMAAGVVLAAVSLDHVVGEPPARLHPVAWFGRLVGPLDRSWDAPRLVGAVGAFCLPLLAAVVVALGVGLAGDIEPLAGGVVATIVLFSAMSLRLLCTTAIDVLEQTETDIAGARASLLALAGRDASDLSAGHIRSAAVESAAENLSDGFVAPLAGFGIAGVVASRWLTPVATLAVATAAAAWIKAVNTMDSMVGYRSKPVGWAAARLDDLVMWVPARLTALTLSAAARSPDPLVMGRRWAQTPASPNAGWPMATLAAALDVRLEKSGHYTLNSVASLPTLTEGHHGVTLVGRAGWLAALTTAVVVGV</sequence>
<comment type="caution">
    <text evidence="11">Lacks conserved residue(s) required for the propagation of feature annotation.</text>
</comment>
<dbReference type="GO" id="GO:0015420">
    <property type="term" value="F:ABC-type vitamin B12 transporter activity"/>
    <property type="evidence" value="ECO:0007669"/>
    <property type="project" value="UniProtKB-UniRule"/>
</dbReference>
<evidence type="ECO:0000256" key="6">
    <source>
        <dbReference type="ARBA" id="ARBA00022475"/>
    </source>
</evidence>
<evidence type="ECO:0000256" key="11">
    <source>
        <dbReference type="HAMAP-Rule" id="MF_00024"/>
    </source>
</evidence>
<evidence type="ECO:0000256" key="8">
    <source>
        <dbReference type="ARBA" id="ARBA00022692"/>
    </source>
</evidence>
<comment type="subcellular location">
    <subcellularLocation>
        <location evidence="2 11">Cell membrane</location>
        <topology evidence="2 11">Multi-pass membrane protein</topology>
    </subcellularLocation>
</comment>
<dbReference type="AlphaFoldDB" id="A0A3A6Q6Z8"/>
<dbReference type="Pfam" id="PF03186">
    <property type="entry name" value="CobD_Cbib"/>
    <property type="match status" value="1"/>
</dbReference>
<dbReference type="UniPathway" id="UPA00148"/>
<evidence type="ECO:0000313" key="12">
    <source>
        <dbReference type="EMBL" id="RJX49540.1"/>
    </source>
</evidence>
<gene>
    <name evidence="11 12" type="primary">cobD</name>
    <name evidence="12" type="ORF">DP106_08725</name>
</gene>
<dbReference type="EMBL" id="QMDW01000010">
    <property type="protein sequence ID" value="RJX49540.1"/>
    <property type="molecule type" value="Genomic_DNA"/>
</dbReference>
<evidence type="ECO:0000256" key="3">
    <source>
        <dbReference type="ARBA" id="ARBA00004953"/>
    </source>
</evidence>
<keyword evidence="10 11" id="KW-0472">Membrane</keyword>
<dbReference type="RefSeq" id="WP_120084739.1">
    <property type="nucleotide sequence ID" value="NZ_QMDW01000010.1"/>
</dbReference>
<dbReference type="GO" id="GO:0048472">
    <property type="term" value="F:threonine-phosphate decarboxylase activity"/>
    <property type="evidence" value="ECO:0007669"/>
    <property type="project" value="InterPro"/>
</dbReference>
<comment type="function">
    <text evidence="1 11">Converts cobyric acid to cobinamide by the addition of aminopropanol on the F carboxylic group.</text>
</comment>
<evidence type="ECO:0000256" key="2">
    <source>
        <dbReference type="ARBA" id="ARBA00004651"/>
    </source>
</evidence>
<evidence type="ECO:0000256" key="9">
    <source>
        <dbReference type="ARBA" id="ARBA00022989"/>
    </source>
</evidence>
<comment type="similarity">
    <text evidence="4 11">Belongs to the CobD/CbiB family.</text>
</comment>
<dbReference type="HAMAP" id="MF_00024">
    <property type="entry name" value="CobD_CbiB"/>
    <property type="match status" value="1"/>
</dbReference>
<accession>A0A3A6Q6Z8</accession>
<feature type="transmembrane region" description="Helical" evidence="11">
    <location>
        <begin position="78"/>
        <end position="97"/>
    </location>
</feature>
<dbReference type="PANTHER" id="PTHR34308">
    <property type="entry name" value="COBALAMIN BIOSYNTHESIS PROTEIN CBIB"/>
    <property type="match status" value="1"/>
</dbReference>
<keyword evidence="9 11" id="KW-1133">Transmembrane helix</keyword>
<evidence type="ECO:0000256" key="5">
    <source>
        <dbReference type="ARBA" id="ARBA00016185"/>
    </source>
</evidence>
<dbReference type="NCBIfam" id="TIGR00380">
    <property type="entry name" value="cobal_cbiB"/>
    <property type="match status" value="1"/>
</dbReference>
<evidence type="ECO:0000256" key="7">
    <source>
        <dbReference type="ARBA" id="ARBA00022573"/>
    </source>
</evidence>
<evidence type="ECO:0000256" key="4">
    <source>
        <dbReference type="ARBA" id="ARBA00006263"/>
    </source>
</evidence>
<dbReference type="PANTHER" id="PTHR34308:SF1">
    <property type="entry name" value="COBALAMIN BIOSYNTHESIS PROTEIN CBIB"/>
    <property type="match status" value="1"/>
</dbReference>
<dbReference type="Proteomes" id="UP000281564">
    <property type="component" value="Unassembled WGS sequence"/>
</dbReference>
<organism evidence="12 13">
    <name type="scientific">Halonotius pteroides</name>
    <dbReference type="NCBI Taxonomy" id="268735"/>
    <lineage>
        <taxon>Archaea</taxon>
        <taxon>Methanobacteriati</taxon>
        <taxon>Methanobacteriota</taxon>
        <taxon>Stenosarchaea group</taxon>
        <taxon>Halobacteria</taxon>
        <taxon>Halobacteriales</taxon>
        <taxon>Haloferacaceae</taxon>
        <taxon>Halonotius</taxon>
    </lineage>
</organism>
<dbReference type="GO" id="GO:0009236">
    <property type="term" value="P:cobalamin biosynthetic process"/>
    <property type="evidence" value="ECO:0007669"/>
    <property type="project" value="UniProtKB-UniRule"/>
</dbReference>
<keyword evidence="13" id="KW-1185">Reference proteome</keyword>
<name>A0A3A6Q6Z8_9EURY</name>
<evidence type="ECO:0000256" key="1">
    <source>
        <dbReference type="ARBA" id="ARBA00003384"/>
    </source>
</evidence>
<protein>
    <recommendedName>
        <fullName evidence="5 11">Probable cobalamin biosynthesis protein CobD</fullName>
    </recommendedName>
</protein>
<keyword evidence="7 11" id="KW-0169">Cobalamin biosynthesis</keyword>
<keyword evidence="8 11" id="KW-0812">Transmembrane</keyword>
<proteinExistence type="inferred from homology"/>
<dbReference type="GO" id="GO:0005886">
    <property type="term" value="C:plasma membrane"/>
    <property type="evidence" value="ECO:0007669"/>
    <property type="project" value="UniProtKB-SubCell"/>
</dbReference>